<protein>
    <submittedName>
        <fullName evidence="1">Uncharacterized protein</fullName>
    </submittedName>
</protein>
<dbReference type="EMBL" id="GBXM01078538">
    <property type="protein sequence ID" value="JAH30039.1"/>
    <property type="molecule type" value="Transcribed_RNA"/>
</dbReference>
<reference evidence="1" key="2">
    <citation type="journal article" date="2015" name="Fish Shellfish Immunol.">
        <title>Early steps in the European eel (Anguilla anguilla)-Vibrio vulnificus interaction in the gills: Role of the RtxA13 toxin.</title>
        <authorList>
            <person name="Callol A."/>
            <person name="Pajuelo D."/>
            <person name="Ebbesson L."/>
            <person name="Teles M."/>
            <person name="MacKenzie S."/>
            <person name="Amaro C."/>
        </authorList>
    </citation>
    <scope>NUCLEOTIDE SEQUENCE</scope>
</reference>
<name>A0A0E9RLR2_ANGAN</name>
<organism evidence="1">
    <name type="scientific">Anguilla anguilla</name>
    <name type="common">European freshwater eel</name>
    <name type="synonym">Muraena anguilla</name>
    <dbReference type="NCBI Taxonomy" id="7936"/>
    <lineage>
        <taxon>Eukaryota</taxon>
        <taxon>Metazoa</taxon>
        <taxon>Chordata</taxon>
        <taxon>Craniata</taxon>
        <taxon>Vertebrata</taxon>
        <taxon>Euteleostomi</taxon>
        <taxon>Actinopterygii</taxon>
        <taxon>Neopterygii</taxon>
        <taxon>Teleostei</taxon>
        <taxon>Anguilliformes</taxon>
        <taxon>Anguillidae</taxon>
        <taxon>Anguilla</taxon>
    </lineage>
</organism>
<dbReference type="AlphaFoldDB" id="A0A0E9RLR2"/>
<proteinExistence type="predicted"/>
<evidence type="ECO:0000313" key="1">
    <source>
        <dbReference type="EMBL" id="JAH30039.1"/>
    </source>
</evidence>
<reference evidence="1" key="1">
    <citation type="submission" date="2014-11" db="EMBL/GenBank/DDBJ databases">
        <authorList>
            <person name="Amaro Gonzalez C."/>
        </authorList>
    </citation>
    <scope>NUCLEOTIDE SEQUENCE</scope>
</reference>
<sequence>MFLPTSGNLACVHSPVLKIHPGSHTVLTYLL</sequence>
<accession>A0A0E9RLR2</accession>